<evidence type="ECO:0000313" key="2">
    <source>
        <dbReference type="EMBL" id="MFC5835928.1"/>
    </source>
</evidence>
<evidence type="ECO:0000313" key="3">
    <source>
        <dbReference type="Proteomes" id="UP001596058"/>
    </source>
</evidence>
<evidence type="ECO:0000256" key="1">
    <source>
        <dbReference type="SAM" id="SignalP"/>
    </source>
</evidence>
<feature type="signal peptide" evidence="1">
    <location>
        <begin position="1"/>
        <end position="27"/>
    </location>
</feature>
<reference evidence="3" key="1">
    <citation type="journal article" date="2019" name="Int. J. Syst. Evol. Microbiol.">
        <title>The Global Catalogue of Microorganisms (GCM) 10K type strain sequencing project: providing services to taxonomists for standard genome sequencing and annotation.</title>
        <authorList>
            <consortium name="The Broad Institute Genomics Platform"/>
            <consortium name="The Broad Institute Genome Sequencing Center for Infectious Disease"/>
            <person name="Wu L."/>
            <person name="Ma J."/>
        </authorList>
    </citation>
    <scope>NUCLEOTIDE SEQUENCE [LARGE SCALE GENOMIC DNA]</scope>
    <source>
        <strain evidence="3">CCUG 53903</strain>
    </source>
</reference>
<organism evidence="2 3">
    <name type="scientific">Nonomuraea insulae</name>
    <dbReference type="NCBI Taxonomy" id="1616787"/>
    <lineage>
        <taxon>Bacteria</taxon>
        <taxon>Bacillati</taxon>
        <taxon>Actinomycetota</taxon>
        <taxon>Actinomycetes</taxon>
        <taxon>Streptosporangiales</taxon>
        <taxon>Streptosporangiaceae</taxon>
        <taxon>Nonomuraea</taxon>
    </lineage>
</organism>
<dbReference type="EMBL" id="JBHSPA010000136">
    <property type="protein sequence ID" value="MFC5835928.1"/>
    <property type="molecule type" value="Genomic_DNA"/>
</dbReference>
<gene>
    <name evidence="2" type="ORF">ACFPZ3_69970</name>
</gene>
<dbReference type="RefSeq" id="WP_379525335.1">
    <property type="nucleotide sequence ID" value="NZ_JBHSPA010000136.1"/>
</dbReference>
<dbReference type="Proteomes" id="UP001596058">
    <property type="component" value="Unassembled WGS sequence"/>
</dbReference>
<protein>
    <submittedName>
        <fullName evidence="2">Uncharacterized protein</fullName>
    </submittedName>
</protein>
<keyword evidence="1" id="KW-0732">Signal</keyword>
<proteinExistence type="predicted"/>
<sequence>MSRVIAVLATLIAAIALPIVTAGPAQAVTFLDCALGTGVILPSPDSQTRLVCFGGRFNGQPVAGLA</sequence>
<accession>A0ABW1DG41</accession>
<feature type="chain" id="PRO_5047068464" evidence="1">
    <location>
        <begin position="28"/>
        <end position="66"/>
    </location>
</feature>
<name>A0ABW1DG41_9ACTN</name>
<comment type="caution">
    <text evidence="2">The sequence shown here is derived from an EMBL/GenBank/DDBJ whole genome shotgun (WGS) entry which is preliminary data.</text>
</comment>
<keyword evidence="3" id="KW-1185">Reference proteome</keyword>